<dbReference type="Proteomes" id="UP000309186">
    <property type="component" value="Unassembled WGS sequence"/>
</dbReference>
<gene>
    <name evidence="12" type="ORF">C1E24_00890</name>
</gene>
<keyword evidence="8 11" id="KW-1133">Transmembrane helix</keyword>
<evidence type="ECO:0000256" key="5">
    <source>
        <dbReference type="ARBA" id="ARBA00022519"/>
    </source>
</evidence>
<dbReference type="Gene3D" id="3.30.1360.100">
    <property type="entry name" value="General secretion pathway protein M, EpsM"/>
    <property type="match status" value="1"/>
</dbReference>
<keyword evidence="9 10" id="KW-0472">Membrane</keyword>
<dbReference type="Pfam" id="PF04612">
    <property type="entry name" value="T2SSM"/>
    <property type="match status" value="1"/>
</dbReference>
<evidence type="ECO:0000256" key="7">
    <source>
        <dbReference type="ARBA" id="ARBA00022927"/>
    </source>
</evidence>
<keyword evidence="5 10" id="KW-0997">Cell inner membrane</keyword>
<dbReference type="GO" id="GO:0015627">
    <property type="term" value="C:type II protein secretion system complex"/>
    <property type="evidence" value="ECO:0007669"/>
    <property type="project" value="InterPro"/>
</dbReference>
<dbReference type="OrthoDB" id="6624834at2"/>
<evidence type="ECO:0000256" key="1">
    <source>
        <dbReference type="ARBA" id="ARBA00004377"/>
    </source>
</evidence>
<evidence type="ECO:0000313" key="12">
    <source>
        <dbReference type="EMBL" id="TLX49096.1"/>
    </source>
</evidence>
<evidence type="ECO:0000256" key="4">
    <source>
        <dbReference type="ARBA" id="ARBA00022475"/>
    </source>
</evidence>
<dbReference type="GO" id="GO:0005886">
    <property type="term" value="C:plasma membrane"/>
    <property type="evidence" value="ECO:0007669"/>
    <property type="project" value="UniProtKB-SubCell"/>
</dbReference>
<accession>A0A5R9Q8W0</accession>
<dbReference type="InterPro" id="IPR023229">
    <property type="entry name" value="T2SS_M_periplasmic_sf"/>
</dbReference>
<dbReference type="PIRSF" id="PIRSF006291">
    <property type="entry name" value="GspM"/>
    <property type="match status" value="1"/>
</dbReference>
<dbReference type="InterPro" id="IPR007690">
    <property type="entry name" value="T2SS_GspM"/>
</dbReference>
<evidence type="ECO:0000256" key="11">
    <source>
        <dbReference type="SAM" id="Phobius"/>
    </source>
</evidence>
<evidence type="ECO:0000313" key="13">
    <source>
        <dbReference type="Proteomes" id="UP000309186"/>
    </source>
</evidence>
<feature type="transmembrane region" description="Helical" evidence="11">
    <location>
        <begin position="19"/>
        <end position="37"/>
    </location>
</feature>
<dbReference type="RefSeq" id="WP_138477862.1">
    <property type="nucleotide sequence ID" value="NZ_PPSW01000001.1"/>
</dbReference>
<evidence type="ECO:0000256" key="9">
    <source>
        <dbReference type="ARBA" id="ARBA00023136"/>
    </source>
</evidence>
<reference evidence="12 13" key="1">
    <citation type="submission" date="2018-01" db="EMBL/GenBank/DDBJ databases">
        <title>Co-occurrence of chitin degradation, pigmentation and bioactivity in marine Pseudoalteromonas.</title>
        <authorList>
            <person name="Paulsen S."/>
            <person name="Gram L."/>
            <person name="Machado H."/>
        </authorList>
    </citation>
    <scope>NUCLEOTIDE SEQUENCE [LARGE SCALE GENOMIC DNA]</scope>
    <source>
        <strain evidence="12 13">S3663</strain>
    </source>
</reference>
<name>A0A5R9Q8W0_9GAMM</name>
<evidence type="ECO:0000256" key="2">
    <source>
        <dbReference type="ARBA" id="ARBA00010637"/>
    </source>
</evidence>
<keyword evidence="3 10" id="KW-0813">Transport</keyword>
<keyword evidence="6 11" id="KW-0812">Transmembrane</keyword>
<dbReference type="GO" id="GO:0015628">
    <property type="term" value="P:protein secretion by the type II secretion system"/>
    <property type="evidence" value="ECO:0007669"/>
    <property type="project" value="InterPro"/>
</dbReference>
<keyword evidence="4 10" id="KW-1003">Cell membrane</keyword>
<evidence type="ECO:0000256" key="6">
    <source>
        <dbReference type="ARBA" id="ARBA00022692"/>
    </source>
</evidence>
<evidence type="ECO:0000256" key="10">
    <source>
        <dbReference type="PIRNR" id="PIRNR006291"/>
    </source>
</evidence>
<comment type="similarity">
    <text evidence="2 10">Belongs to the GSP M family.</text>
</comment>
<comment type="function">
    <text evidence="10">Inner membrane component of the type II secretion system required for the energy-dependent secretion of extracellular factors such as proteases and toxins from the periplasm.</text>
</comment>
<evidence type="ECO:0000256" key="3">
    <source>
        <dbReference type="ARBA" id="ARBA00022448"/>
    </source>
</evidence>
<dbReference type="AlphaFoldDB" id="A0A5R9Q8W0"/>
<dbReference type="EMBL" id="PPSW01000001">
    <property type="protein sequence ID" value="TLX49096.1"/>
    <property type="molecule type" value="Genomic_DNA"/>
</dbReference>
<protein>
    <recommendedName>
        <fullName evidence="10">Type II secretion system protein M</fullName>
        <shortName evidence="10">T2SS protein M</shortName>
    </recommendedName>
    <alternativeName>
        <fullName evidence="10">General secretion pathway protein M</fullName>
    </alternativeName>
</protein>
<proteinExistence type="inferred from homology"/>
<organism evidence="12 13">
    <name type="scientific">Pseudoalteromonas phenolica</name>
    <dbReference type="NCBI Taxonomy" id="161398"/>
    <lineage>
        <taxon>Bacteria</taxon>
        <taxon>Pseudomonadati</taxon>
        <taxon>Pseudomonadota</taxon>
        <taxon>Gammaproteobacteria</taxon>
        <taxon>Alteromonadales</taxon>
        <taxon>Pseudoalteromonadaceae</taxon>
        <taxon>Pseudoalteromonas</taxon>
    </lineage>
</organism>
<sequence length="157" mass="17589">MKQQAINYWGSLKEQEQRLLIIAGVVFIVFVLVMGILKPLNKAVAEAEQKLKREQNFQVFVEQSIGKLKAAGNSARTSSGNLSQLVNRSRGRYGIVISQMQPNNDSLRVNIENVEFNKLVGWLDELVHQHGVTVANLDISQGEDTGFVRVSRLVLEK</sequence>
<comment type="caution">
    <text evidence="12">The sequence shown here is derived from an EMBL/GenBank/DDBJ whole genome shotgun (WGS) entry which is preliminary data.</text>
</comment>
<dbReference type="SUPFAM" id="SSF103054">
    <property type="entry name" value="General secretion pathway protein M, EpsM"/>
    <property type="match status" value="1"/>
</dbReference>
<keyword evidence="7 10" id="KW-0653">Protein transport</keyword>
<evidence type="ECO:0000256" key="8">
    <source>
        <dbReference type="ARBA" id="ARBA00022989"/>
    </source>
</evidence>
<comment type="subcellular location">
    <subcellularLocation>
        <location evidence="1">Cell inner membrane</location>
        <topology evidence="1">Single-pass membrane protein</topology>
    </subcellularLocation>
</comment>